<dbReference type="PANTHER" id="PTHR12628:SF21">
    <property type="entry name" value="PHD-TYPE DOMAIN-CONTAINING PROTEIN"/>
    <property type="match status" value="1"/>
</dbReference>
<dbReference type="Gene3D" id="3.90.980.20">
    <property type="match status" value="1"/>
</dbReference>
<dbReference type="GO" id="GO:0003682">
    <property type="term" value="F:chromatin binding"/>
    <property type="evidence" value="ECO:0007669"/>
    <property type="project" value="TreeGrafter"/>
</dbReference>
<dbReference type="KEGG" id="aplc:110988578"/>
<feature type="region of interest" description="Disordered" evidence="10">
    <location>
        <begin position="79"/>
        <end position="100"/>
    </location>
</feature>
<comment type="subcellular location">
    <subcellularLocation>
        <location evidence="1">Nucleus</location>
    </subcellularLocation>
</comment>
<sequence length="710" mass="78709">MEKSSPRKAQPRPEAAPDPSLPGTATIIQTDCKPIFDNNNTVLETEIGSTASSIASDKKMLPPNPVNFTLLGEEVGPAEDAVKQSDSEAEGAGCSSGKKDSLKKDCEFVVGLDVLARWNDGLLYLGIVSKVIPHQKKCLVIFEDKSEHWVLFKHLQKGRTPNSEITCCVCEGDQSEPPNEIVICDRCGLGYHQLCHQPAIDSHKLLCPDESWHCRQCVFVNSAKVGGALKKGPGAKVFQEMKQSLPYKLDSLHWDSAHKTNTEQCYCYCGGPGEWYLKMLRCCRCMQWFHEACVQCLEMPMLYGDGFYIFVCSVCNAGPEYLKRLPLKWQDLAQLVLYNLTLMHRKKYYDFEEEIIPYLTEQWYNLQVSHLGATTRSEKQERFLDALHSSKARFACGKEVKKKQNIWGLRIRKPPIPPTIILPAIGQITDEVMNDLKMTGRKVMTFIPVESNSPVPLKPAKRKRKSVAETPEELERRSINARKMFEQAIKDGVPRPAFSLNQSYTGYSGGGMALANLTPVSEGQSVLDTIRPFETVYSGSTGVPLPVSFSQHSSVASGDTGSDYSATTVLAGQSSASADGESGDSNNNDNNEEGSGVDSLKRHRKHGSWKRKRKHLHPSTPSKERTPTSPNPQPAAKTISHPPSRGESPEKLATTRLNGAVTMAELKRSMSNHYGAEGRLACGEKHQLLGRRVTPDGKIQYLIQWEGISP</sequence>
<dbReference type="GO" id="GO:0003677">
    <property type="term" value="F:DNA binding"/>
    <property type="evidence" value="ECO:0007669"/>
    <property type="project" value="TreeGrafter"/>
</dbReference>
<feature type="region of interest" description="Disordered" evidence="10">
    <location>
        <begin position="455"/>
        <end position="474"/>
    </location>
</feature>
<dbReference type="CDD" id="cd15578">
    <property type="entry name" value="PHD1_MTF2"/>
    <property type="match status" value="1"/>
</dbReference>
<dbReference type="InterPro" id="IPR011011">
    <property type="entry name" value="Znf_FYVE_PHD"/>
</dbReference>
<evidence type="ECO:0000256" key="2">
    <source>
        <dbReference type="ARBA" id="ARBA00008084"/>
    </source>
</evidence>
<dbReference type="RefSeq" id="XP_022107936.1">
    <property type="nucleotide sequence ID" value="XM_022252244.1"/>
</dbReference>
<evidence type="ECO:0000256" key="8">
    <source>
        <dbReference type="ARBA" id="ARBA00023242"/>
    </source>
</evidence>
<dbReference type="Pfam" id="PF14061">
    <property type="entry name" value="Mtf2_C"/>
    <property type="match status" value="1"/>
</dbReference>
<dbReference type="GO" id="GO:0008270">
    <property type="term" value="F:zinc ion binding"/>
    <property type="evidence" value="ECO:0007669"/>
    <property type="project" value="UniProtKB-KW"/>
</dbReference>
<keyword evidence="4" id="KW-0677">Repeat</keyword>
<dbReference type="InterPro" id="IPR040477">
    <property type="entry name" value="KDM4-like_Tudor"/>
</dbReference>
<feature type="compositionally biased region" description="Basic residues" evidence="10">
    <location>
        <begin position="601"/>
        <end position="617"/>
    </location>
</feature>
<keyword evidence="3" id="KW-0479">Metal-binding</keyword>
<evidence type="ECO:0000313" key="14">
    <source>
        <dbReference type="RefSeq" id="XP_022107937.1"/>
    </source>
</evidence>
<dbReference type="InterPro" id="IPR002999">
    <property type="entry name" value="Tudor"/>
</dbReference>
<dbReference type="Pfam" id="PF18104">
    <property type="entry name" value="Tudor_2"/>
    <property type="match status" value="1"/>
</dbReference>
<evidence type="ECO:0000259" key="11">
    <source>
        <dbReference type="PROSITE" id="PS50016"/>
    </source>
</evidence>
<dbReference type="Gene3D" id="3.30.40.10">
    <property type="entry name" value="Zinc/RING finger domain, C3HC4 (zinc finger)"/>
    <property type="match status" value="1"/>
</dbReference>
<evidence type="ECO:0000256" key="3">
    <source>
        <dbReference type="ARBA" id="ARBA00022723"/>
    </source>
</evidence>
<dbReference type="Gene3D" id="2.30.30.140">
    <property type="match status" value="1"/>
</dbReference>
<dbReference type="OrthoDB" id="10033786at2759"/>
<keyword evidence="7" id="KW-0156">Chromatin regulator</keyword>
<evidence type="ECO:0000313" key="13">
    <source>
        <dbReference type="RefSeq" id="XP_022107936.1"/>
    </source>
</evidence>
<proteinExistence type="inferred from homology"/>
<evidence type="ECO:0000256" key="9">
    <source>
        <dbReference type="PROSITE-ProRule" id="PRU00146"/>
    </source>
</evidence>
<dbReference type="SMART" id="SM00333">
    <property type="entry name" value="TUDOR"/>
    <property type="match status" value="1"/>
</dbReference>
<dbReference type="InterPro" id="IPR013083">
    <property type="entry name" value="Znf_RING/FYVE/PHD"/>
</dbReference>
<feature type="region of interest" description="Disordered" evidence="10">
    <location>
        <begin position="573"/>
        <end position="651"/>
    </location>
</feature>
<dbReference type="AlphaFoldDB" id="A0A8B7ZWM6"/>
<evidence type="ECO:0000256" key="6">
    <source>
        <dbReference type="ARBA" id="ARBA00022833"/>
    </source>
</evidence>
<dbReference type="InterPro" id="IPR042015">
    <property type="entry name" value="MTF2_PHD2"/>
</dbReference>
<keyword evidence="5 9" id="KW-0863">Zinc-finger</keyword>
<protein>
    <submittedName>
        <fullName evidence="13 14">Metal-response element-binding transcription factor 2-like</fullName>
    </submittedName>
</protein>
<dbReference type="GO" id="GO:0005634">
    <property type="term" value="C:nucleus"/>
    <property type="evidence" value="ECO:0007669"/>
    <property type="project" value="UniProtKB-SubCell"/>
</dbReference>
<accession>A0A8B7ZWM6</accession>
<reference evidence="13 14" key="1">
    <citation type="submission" date="2025-04" db="UniProtKB">
        <authorList>
            <consortium name="RefSeq"/>
        </authorList>
    </citation>
    <scope>IDENTIFICATION</scope>
</reference>
<dbReference type="InterPro" id="IPR001965">
    <property type="entry name" value="Znf_PHD"/>
</dbReference>
<dbReference type="InterPro" id="IPR025894">
    <property type="entry name" value="Mtf2_C_dom"/>
</dbReference>
<dbReference type="InterPro" id="IPR042014">
    <property type="entry name" value="MTF2_PHD1"/>
</dbReference>
<keyword evidence="12" id="KW-1185">Reference proteome</keyword>
<dbReference type="CDD" id="cd20385">
    <property type="entry name" value="Tudor_PCL"/>
    <property type="match status" value="1"/>
</dbReference>
<keyword evidence="6" id="KW-0862">Zinc</keyword>
<dbReference type="CDD" id="cd15580">
    <property type="entry name" value="PHD2_MTF2"/>
    <property type="match status" value="1"/>
</dbReference>
<dbReference type="PROSITE" id="PS50016">
    <property type="entry name" value="ZF_PHD_2"/>
    <property type="match status" value="1"/>
</dbReference>
<dbReference type="PANTHER" id="PTHR12628">
    <property type="entry name" value="POLYCOMB-LIKE TRANSCRIPTION FACTOR"/>
    <property type="match status" value="1"/>
</dbReference>
<gene>
    <name evidence="13 14" type="primary">LOC110988578</name>
</gene>
<dbReference type="InterPro" id="IPR019787">
    <property type="entry name" value="Znf_PHD-finger"/>
</dbReference>
<dbReference type="InterPro" id="IPR019786">
    <property type="entry name" value="Zinc_finger_PHD-type_CS"/>
</dbReference>
<dbReference type="SUPFAM" id="SSF57903">
    <property type="entry name" value="FYVE/PHD zinc finger"/>
    <property type="match status" value="2"/>
</dbReference>
<dbReference type="Pfam" id="PF00628">
    <property type="entry name" value="PHD"/>
    <property type="match status" value="1"/>
</dbReference>
<dbReference type="Proteomes" id="UP000694845">
    <property type="component" value="Unplaced"/>
</dbReference>
<feature type="compositionally biased region" description="Low complexity" evidence="10">
    <location>
        <begin position="573"/>
        <end position="596"/>
    </location>
</feature>
<feature type="region of interest" description="Disordered" evidence="10">
    <location>
        <begin position="1"/>
        <end position="26"/>
    </location>
</feature>
<evidence type="ECO:0000256" key="10">
    <source>
        <dbReference type="SAM" id="MobiDB-lite"/>
    </source>
</evidence>
<comment type="similarity">
    <text evidence="2">Belongs to the Polycomblike family.</text>
</comment>
<dbReference type="OMA" id="CPDESWH"/>
<organism evidence="12 13">
    <name type="scientific">Acanthaster planci</name>
    <name type="common">Crown-of-thorns starfish</name>
    <dbReference type="NCBI Taxonomy" id="133434"/>
    <lineage>
        <taxon>Eukaryota</taxon>
        <taxon>Metazoa</taxon>
        <taxon>Echinodermata</taxon>
        <taxon>Eleutherozoa</taxon>
        <taxon>Asterozoa</taxon>
        <taxon>Asteroidea</taxon>
        <taxon>Valvatacea</taxon>
        <taxon>Valvatida</taxon>
        <taxon>Acanthasteridae</taxon>
        <taxon>Acanthaster</taxon>
    </lineage>
</organism>
<dbReference type="PROSITE" id="PS01359">
    <property type="entry name" value="ZF_PHD_1"/>
    <property type="match status" value="1"/>
</dbReference>
<dbReference type="GeneID" id="110988578"/>
<dbReference type="GO" id="GO:0045814">
    <property type="term" value="P:negative regulation of gene expression, epigenetic"/>
    <property type="evidence" value="ECO:0007669"/>
    <property type="project" value="TreeGrafter"/>
</dbReference>
<feature type="domain" description="PHD-type" evidence="11">
    <location>
        <begin position="164"/>
        <end position="220"/>
    </location>
</feature>
<name>A0A8B7ZWM6_ACAPL</name>
<evidence type="ECO:0000256" key="1">
    <source>
        <dbReference type="ARBA" id="ARBA00004123"/>
    </source>
</evidence>
<evidence type="ECO:0000256" key="5">
    <source>
        <dbReference type="ARBA" id="ARBA00022771"/>
    </source>
</evidence>
<evidence type="ECO:0000313" key="12">
    <source>
        <dbReference type="Proteomes" id="UP000694845"/>
    </source>
</evidence>
<evidence type="ECO:0000256" key="4">
    <source>
        <dbReference type="ARBA" id="ARBA00022737"/>
    </source>
</evidence>
<dbReference type="SMART" id="SM00249">
    <property type="entry name" value="PHD"/>
    <property type="match status" value="2"/>
</dbReference>
<keyword evidence="8" id="KW-0539">Nucleus</keyword>
<dbReference type="FunFam" id="3.90.980.20:FF:000001">
    <property type="entry name" value="metal-response element-binding transcription factor 2 isoform X1"/>
    <property type="match status" value="1"/>
</dbReference>
<dbReference type="RefSeq" id="XP_022107937.1">
    <property type="nucleotide sequence ID" value="XM_022252245.1"/>
</dbReference>
<dbReference type="SUPFAM" id="SSF63748">
    <property type="entry name" value="Tudor/PWWP/MBT"/>
    <property type="match status" value="1"/>
</dbReference>
<evidence type="ECO:0000256" key="7">
    <source>
        <dbReference type="ARBA" id="ARBA00022853"/>
    </source>
</evidence>